<organism evidence="1">
    <name type="scientific">viral metagenome</name>
    <dbReference type="NCBI Taxonomy" id="1070528"/>
    <lineage>
        <taxon>unclassified sequences</taxon>
        <taxon>metagenomes</taxon>
        <taxon>organismal metagenomes</taxon>
    </lineage>
</organism>
<reference evidence="1" key="1">
    <citation type="journal article" date="2020" name="Nature">
        <title>Giant virus diversity and host interactions through global metagenomics.</title>
        <authorList>
            <person name="Schulz F."/>
            <person name="Roux S."/>
            <person name="Paez-Espino D."/>
            <person name="Jungbluth S."/>
            <person name="Walsh D.A."/>
            <person name="Denef V.J."/>
            <person name="McMahon K.D."/>
            <person name="Konstantinidis K.T."/>
            <person name="Eloe-Fadrosh E.A."/>
            <person name="Kyrpides N.C."/>
            <person name="Woyke T."/>
        </authorList>
    </citation>
    <scope>NUCLEOTIDE SEQUENCE</scope>
    <source>
        <strain evidence="1">GVMAG-M-3300023184-177</strain>
    </source>
</reference>
<dbReference type="AlphaFoldDB" id="A0A6C0HX55"/>
<dbReference type="InterPro" id="IPR045468">
    <property type="entry name" value="DUF6496"/>
</dbReference>
<sequence>MTTKVEKCQRKKVKTVMEEYKKGSLKRRDNKTIKSQKEAVAIALNVARKKCKCKTKN</sequence>
<name>A0A6C0HX55_9ZZZZ</name>
<dbReference type="Pfam" id="PF20106">
    <property type="entry name" value="DUF6496"/>
    <property type="match status" value="1"/>
</dbReference>
<accession>A0A6C0HX55</accession>
<dbReference type="EMBL" id="MN740025">
    <property type="protein sequence ID" value="QHT84736.1"/>
    <property type="molecule type" value="Genomic_DNA"/>
</dbReference>
<evidence type="ECO:0000313" key="1">
    <source>
        <dbReference type="EMBL" id="QHT84736.1"/>
    </source>
</evidence>
<protein>
    <submittedName>
        <fullName evidence="1">Uncharacterized protein</fullName>
    </submittedName>
</protein>
<proteinExistence type="predicted"/>